<protein>
    <submittedName>
        <fullName evidence="1">Uncharacterized protein</fullName>
    </submittedName>
</protein>
<dbReference type="EMBL" id="JYNV01000034">
    <property type="protein sequence ID" value="KZM28123.1"/>
    <property type="molecule type" value="Genomic_DNA"/>
</dbReference>
<sequence length="373" mass="41021">MRLQLGIVVTEIAASAASRALDVDRAMASVSQMARDTIKDIQTPGLAAPLSSPDQSQPANRFRCDGAVQGFFDDDMASDADWKKFTDKGCALAYGLNGNDQEAGLQMGDKRTPPSAASPWTGDLNQELQTWEWSIVDPTTYSCKMNDHWKISEAMRSLGLNSKSKPEGGEIACYRVEHWDPKAGTPAINQWYTVDGIEYQFGTNTEGGAIFGFFLESPVYAASNTWFGGRKPANPSKLPQLRAFSDILWGYWVRENPNLIATCLAANGRTLSEWPGTKFDTSTDEGYALLGSPNDAAFAYFLMQRKKELGHKTVTHVTVFRAGTDDDLAFADPHLVFHVDDVEREDGDGKVKEMETRAIVQDRWGAGAHSSKL</sequence>
<gene>
    <name evidence="1" type="ORF">ST47_g737</name>
</gene>
<name>A0A163LU71_DIDRA</name>
<dbReference type="Proteomes" id="UP000076837">
    <property type="component" value="Unassembled WGS sequence"/>
</dbReference>
<proteinExistence type="predicted"/>
<organism evidence="1 2">
    <name type="scientific">Didymella rabiei</name>
    <name type="common">Chickpea ascochyta blight fungus</name>
    <name type="synonym">Mycosphaerella rabiei</name>
    <dbReference type="NCBI Taxonomy" id="5454"/>
    <lineage>
        <taxon>Eukaryota</taxon>
        <taxon>Fungi</taxon>
        <taxon>Dikarya</taxon>
        <taxon>Ascomycota</taxon>
        <taxon>Pezizomycotina</taxon>
        <taxon>Dothideomycetes</taxon>
        <taxon>Pleosporomycetidae</taxon>
        <taxon>Pleosporales</taxon>
        <taxon>Pleosporineae</taxon>
        <taxon>Didymellaceae</taxon>
        <taxon>Ascochyta</taxon>
    </lineage>
</organism>
<reference evidence="1 2" key="1">
    <citation type="journal article" date="2016" name="Sci. Rep.">
        <title>Draft genome sequencing and secretome analysis of fungal phytopathogen Ascochyta rabiei provides insight into the necrotrophic effector repertoire.</title>
        <authorList>
            <person name="Verma S."/>
            <person name="Gazara R.K."/>
            <person name="Nizam S."/>
            <person name="Parween S."/>
            <person name="Chattopadhyay D."/>
            <person name="Verma P.K."/>
        </authorList>
    </citation>
    <scope>NUCLEOTIDE SEQUENCE [LARGE SCALE GENOMIC DNA]</scope>
    <source>
        <strain evidence="1 2">ArDII</strain>
    </source>
</reference>
<evidence type="ECO:0000313" key="1">
    <source>
        <dbReference type="EMBL" id="KZM28123.1"/>
    </source>
</evidence>
<comment type="caution">
    <text evidence="1">The sequence shown here is derived from an EMBL/GenBank/DDBJ whole genome shotgun (WGS) entry which is preliminary data.</text>
</comment>
<evidence type="ECO:0000313" key="2">
    <source>
        <dbReference type="Proteomes" id="UP000076837"/>
    </source>
</evidence>
<accession>A0A163LU71</accession>
<dbReference type="AlphaFoldDB" id="A0A163LU71"/>
<keyword evidence="2" id="KW-1185">Reference proteome</keyword>